<dbReference type="Proteomes" id="UP001302249">
    <property type="component" value="Chromosome"/>
</dbReference>
<dbReference type="Gene3D" id="3.40.630.40">
    <property type="entry name" value="Zn-dependent exopeptidases"/>
    <property type="match status" value="1"/>
</dbReference>
<dbReference type="RefSeq" id="WP_313914413.1">
    <property type="nucleotide sequence ID" value="NZ_CP135076.1"/>
</dbReference>
<name>A0ABZ0B7F1_9SPHN</name>
<dbReference type="InterPro" id="IPR007709">
    <property type="entry name" value="N-FG_amidohydro"/>
</dbReference>
<organism evidence="1 2">
    <name type="scientific">Stakelama saccharophila</name>
    <dbReference type="NCBI Taxonomy" id="3075605"/>
    <lineage>
        <taxon>Bacteria</taxon>
        <taxon>Pseudomonadati</taxon>
        <taxon>Pseudomonadota</taxon>
        <taxon>Alphaproteobacteria</taxon>
        <taxon>Sphingomonadales</taxon>
        <taxon>Sphingomonadaceae</taxon>
        <taxon>Stakelama</taxon>
    </lineage>
</organism>
<dbReference type="Pfam" id="PF05013">
    <property type="entry name" value="FGase"/>
    <property type="match status" value="1"/>
</dbReference>
<protein>
    <submittedName>
        <fullName evidence="1">N-formylglutamate amidohydrolase</fullName>
    </submittedName>
</protein>
<dbReference type="SUPFAM" id="SSF53187">
    <property type="entry name" value="Zn-dependent exopeptidases"/>
    <property type="match status" value="1"/>
</dbReference>
<reference evidence="1 2" key="1">
    <citation type="submission" date="2023-09" db="EMBL/GenBank/DDBJ databases">
        <authorList>
            <person name="Rey-Velasco X."/>
        </authorList>
    </citation>
    <scope>NUCLEOTIDE SEQUENCE [LARGE SCALE GENOMIC DNA]</scope>
    <source>
        <strain evidence="1 2">W311</strain>
    </source>
</reference>
<sequence length="284" mass="30297">MHDSEPPSFRCHGPAMPTSPVILSVPHAGRAYPAALLAALRVPPSALIQLEDRHADYIAQLARRDEILIAADRPRAWIDLNRSERERDPAIDEGVSPQSQPLPSAKLRSGLGLVPRRLATHGLLWSRKFSDAEIRHRIMQDHRPYHQAVADTLKAARERFGVAILLDIHSMPPLGAGTGATRVVLGDRHGAACAPAFLARAAHAVRAGGHVAAINDPYAGGHVLERHGAPGRGVHALQIEIDRSLYLDPALDAPGPGAAKVAQMLRAVIDALADGALPVPVAAE</sequence>
<proteinExistence type="predicted"/>
<accession>A0ABZ0B7F1</accession>
<evidence type="ECO:0000313" key="2">
    <source>
        <dbReference type="Proteomes" id="UP001302249"/>
    </source>
</evidence>
<dbReference type="EMBL" id="CP135076">
    <property type="protein sequence ID" value="WNO53193.1"/>
    <property type="molecule type" value="Genomic_DNA"/>
</dbReference>
<evidence type="ECO:0000313" key="1">
    <source>
        <dbReference type="EMBL" id="WNO53193.1"/>
    </source>
</evidence>
<gene>
    <name evidence="1" type="ORF">RPR59_12170</name>
</gene>
<keyword evidence="2" id="KW-1185">Reference proteome</keyword>